<evidence type="ECO:0000313" key="8">
    <source>
        <dbReference type="EMBL" id="KAK6313534.1"/>
    </source>
</evidence>
<evidence type="ECO:0000256" key="1">
    <source>
        <dbReference type="ARBA" id="ARBA00004141"/>
    </source>
</evidence>
<feature type="compositionally biased region" description="Low complexity" evidence="6">
    <location>
        <begin position="507"/>
        <end position="527"/>
    </location>
</feature>
<dbReference type="AlphaFoldDB" id="A0AAN8QRH4"/>
<evidence type="ECO:0000256" key="6">
    <source>
        <dbReference type="SAM" id="MobiDB-lite"/>
    </source>
</evidence>
<dbReference type="Pfam" id="PF04103">
    <property type="entry name" value="CD20"/>
    <property type="match status" value="1"/>
</dbReference>
<feature type="region of interest" description="Disordered" evidence="6">
    <location>
        <begin position="421"/>
        <end position="484"/>
    </location>
</feature>
<feature type="compositionally biased region" description="Basic and acidic residues" evidence="6">
    <location>
        <begin position="708"/>
        <end position="717"/>
    </location>
</feature>
<accession>A0AAN8QRH4</accession>
<keyword evidence="3 7" id="KW-1133">Transmembrane helix</keyword>
<feature type="compositionally biased region" description="Pro residues" evidence="6">
    <location>
        <begin position="445"/>
        <end position="458"/>
    </location>
</feature>
<keyword evidence="9" id="KW-1185">Reference proteome</keyword>
<gene>
    <name evidence="8" type="ORF">J4Q44_G00168810</name>
</gene>
<evidence type="ECO:0000256" key="7">
    <source>
        <dbReference type="SAM" id="Phobius"/>
    </source>
</evidence>
<dbReference type="PANTHER" id="PTHR17615:SF8">
    <property type="entry name" value="ENDOSOMAL TRANSMEMBRANE EPSIN INTERACTOR 1"/>
    <property type="match status" value="1"/>
</dbReference>
<comment type="caution">
    <text evidence="8">The sequence shown here is derived from an EMBL/GenBank/DDBJ whole genome shotgun (WGS) entry which is preliminary data.</text>
</comment>
<protein>
    <recommendedName>
        <fullName evidence="10">Protein FAM189A2</fullName>
    </recommendedName>
</protein>
<comment type="subcellular location">
    <subcellularLocation>
        <location evidence="1">Membrane</location>
        <topology evidence="1">Multi-pass membrane protein</topology>
    </subcellularLocation>
</comment>
<dbReference type="GO" id="GO:0016020">
    <property type="term" value="C:membrane"/>
    <property type="evidence" value="ECO:0007669"/>
    <property type="project" value="UniProtKB-SubCell"/>
</dbReference>
<dbReference type="PANTHER" id="PTHR17615">
    <property type="entry name" value="PROTEIN FAM189A"/>
    <property type="match status" value="1"/>
</dbReference>
<dbReference type="EMBL" id="JAGTTL010000014">
    <property type="protein sequence ID" value="KAK6313534.1"/>
    <property type="molecule type" value="Genomic_DNA"/>
</dbReference>
<evidence type="ECO:0000256" key="4">
    <source>
        <dbReference type="ARBA" id="ARBA00023136"/>
    </source>
</evidence>
<name>A0AAN8QRH4_9TELE</name>
<keyword evidence="2 7" id="KW-0812">Transmembrane</keyword>
<sequence>MTTPKLDADVSLSEDGVSALLSSHEDWESASRQRAASLVDHMSMLAPAGEDTLPSLSVEELKPHQQHDATISTVIHYVERKHRPSKHERHNENQLAHKILKQWEKLTLFADPSFRSRPPRCISTSRMPGSQSRLLPGRPLLYLGLLQLVLGCSMVALSFSALSISSSPPIRNSCPFWVGSSVILSGIVGLTTWRRPMLLLVNLFVLLSVVCVLLNLAGFILCCQGAQLVSTMTNCQLSEVGDVCNCCPQTPTAKCPEEKLLKLYPGHSCSTMRVLLKKVLFALCALNALTTAVCLVAAALRYLQIFTTRRPCMDDPRPIAEEGEEPTIMPDPDEFVPPAPPPSYFSTFYSYTPRLARRMFGNSVIPLPHIYGARIKGVEVFCPLDPPPPYEAVIGRSALATATQETEIQIPMTDLTELTEELNNSSEAGTSIRDVGPQTTVVPVPTSPPSYPSPPSPPLCQARPPQGAPVPPVRRSQRQRIRRSCSDPVLLDLAAKVLSCEAATQTTETSTQTSQSALAAQSSRTQTVTLRRGGKGPQRPRPSSMVDYQSYIHTQELVSRFLEQPAHCSLTPEVQELVDSIRSVLRSDQEHMEEAVRCASYIEQVITVSERAAAPAPALPQPLSLPRPRSRPSAPLLDCSSQTLPQPLRKRPGLLHLRSCGDLSTFTWVEQQQLEARQGGGSGSRSWSKAGSRAGSRVGSMSTARAGSHLDHHERPHSLIGVFRETVL</sequence>
<comment type="similarity">
    <text evidence="5">Belongs to the ENTREP family.</text>
</comment>
<feature type="region of interest" description="Disordered" evidence="6">
    <location>
        <begin position="612"/>
        <end position="650"/>
    </location>
</feature>
<dbReference type="Proteomes" id="UP001356427">
    <property type="component" value="Unassembled WGS sequence"/>
</dbReference>
<feature type="transmembrane region" description="Helical" evidence="7">
    <location>
        <begin position="280"/>
        <end position="303"/>
    </location>
</feature>
<evidence type="ECO:0000256" key="2">
    <source>
        <dbReference type="ARBA" id="ARBA00022692"/>
    </source>
</evidence>
<dbReference type="InterPro" id="IPR030431">
    <property type="entry name" value="ENTREP1-3"/>
</dbReference>
<evidence type="ECO:0000313" key="9">
    <source>
        <dbReference type="Proteomes" id="UP001356427"/>
    </source>
</evidence>
<feature type="region of interest" description="Disordered" evidence="6">
    <location>
        <begin position="507"/>
        <end position="545"/>
    </location>
</feature>
<feature type="transmembrane region" description="Helical" evidence="7">
    <location>
        <begin position="174"/>
        <end position="193"/>
    </location>
</feature>
<feature type="compositionally biased region" description="Low complexity" evidence="6">
    <location>
        <begin position="626"/>
        <end position="637"/>
    </location>
</feature>
<keyword evidence="4 7" id="KW-0472">Membrane</keyword>
<evidence type="ECO:0000256" key="3">
    <source>
        <dbReference type="ARBA" id="ARBA00022989"/>
    </source>
</evidence>
<dbReference type="InterPro" id="IPR007237">
    <property type="entry name" value="CD20-like"/>
</dbReference>
<organism evidence="8 9">
    <name type="scientific">Coregonus suidteri</name>
    <dbReference type="NCBI Taxonomy" id="861788"/>
    <lineage>
        <taxon>Eukaryota</taxon>
        <taxon>Metazoa</taxon>
        <taxon>Chordata</taxon>
        <taxon>Craniata</taxon>
        <taxon>Vertebrata</taxon>
        <taxon>Euteleostomi</taxon>
        <taxon>Actinopterygii</taxon>
        <taxon>Neopterygii</taxon>
        <taxon>Teleostei</taxon>
        <taxon>Protacanthopterygii</taxon>
        <taxon>Salmoniformes</taxon>
        <taxon>Salmonidae</taxon>
        <taxon>Coregoninae</taxon>
        <taxon>Coregonus</taxon>
    </lineage>
</organism>
<evidence type="ECO:0000256" key="5">
    <source>
        <dbReference type="ARBA" id="ARBA00034309"/>
    </source>
</evidence>
<feature type="region of interest" description="Disordered" evidence="6">
    <location>
        <begin position="674"/>
        <end position="717"/>
    </location>
</feature>
<evidence type="ECO:0008006" key="10">
    <source>
        <dbReference type="Google" id="ProtNLM"/>
    </source>
</evidence>
<feature type="compositionally biased region" description="Low complexity" evidence="6">
    <location>
        <begin position="684"/>
        <end position="697"/>
    </location>
</feature>
<feature type="transmembrane region" description="Helical" evidence="7">
    <location>
        <begin position="140"/>
        <end position="162"/>
    </location>
</feature>
<feature type="transmembrane region" description="Helical" evidence="7">
    <location>
        <begin position="199"/>
        <end position="222"/>
    </location>
</feature>
<proteinExistence type="inferred from homology"/>
<reference evidence="8 9" key="1">
    <citation type="submission" date="2021-04" db="EMBL/GenBank/DDBJ databases">
        <authorList>
            <person name="De Guttry C."/>
            <person name="Zahm M."/>
            <person name="Klopp C."/>
            <person name="Cabau C."/>
            <person name="Louis A."/>
            <person name="Berthelot C."/>
            <person name="Parey E."/>
            <person name="Roest Crollius H."/>
            <person name="Montfort J."/>
            <person name="Robinson-Rechavi M."/>
            <person name="Bucao C."/>
            <person name="Bouchez O."/>
            <person name="Gislard M."/>
            <person name="Lluch J."/>
            <person name="Milhes M."/>
            <person name="Lampietro C."/>
            <person name="Lopez Roques C."/>
            <person name="Donnadieu C."/>
            <person name="Braasch I."/>
            <person name="Desvignes T."/>
            <person name="Postlethwait J."/>
            <person name="Bobe J."/>
            <person name="Wedekind C."/>
            <person name="Guiguen Y."/>
        </authorList>
    </citation>
    <scope>NUCLEOTIDE SEQUENCE [LARGE SCALE GENOMIC DNA]</scope>
    <source>
        <strain evidence="8">Cs_M1</strain>
        <tissue evidence="8">Blood</tissue>
    </source>
</reference>